<accession>A0A7C3VP05</accession>
<protein>
    <submittedName>
        <fullName evidence="1">Uncharacterized protein</fullName>
    </submittedName>
</protein>
<reference evidence="1" key="1">
    <citation type="journal article" date="2020" name="mSystems">
        <title>Genome- and Community-Level Interaction Insights into Carbon Utilization and Element Cycling Functions of Hydrothermarchaeota in Hydrothermal Sediment.</title>
        <authorList>
            <person name="Zhou Z."/>
            <person name="Liu Y."/>
            <person name="Xu W."/>
            <person name="Pan J."/>
            <person name="Luo Z.H."/>
            <person name="Li M."/>
        </authorList>
    </citation>
    <scope>NUCLEOTIDE SEQUENCE [LARGE SCALE GENOMIC DNA]</scope>
    <source>
        <strain evidence="1">SpSt-374</strain>
    </source>
</reference>
<name>A0A7C3VP05_9CYAN</name>
<organism evidence="1">
    <name type="scientific">Planktothricoides sp. SpSt-374</name>
    <dbReference type="NCBI Taxonomy" id="2282167"/>
    <lineage>
        <taxon>Bacteria</taxon>
        <taxon>Bacillati</taxon>
        <taxon>Cyanobacteriota</taxon>
        <taxon>Cyanophyceae</taxon>
        <taxon>Oscillatoriophycideae</taxon>
        <taxon>Oscillatoriales</taxon>
        <taxon>Oscillatoriaceae</taxon>
        <taxon>Planktothricoides</taxon>
    </lineage>
</organism>
<gene>
    <name evidence="1" type="ORF">ENR15_06040</name>
</gene>
<dbReference type="EMBL" id="DSPX01000057">
    <property type="protein sequence ID" value="HGG00211.1"/>
    <property type="molecule type" value="Genomic_DNA"/>
</dbReference>
<sequence length="217" mass="24469">MGYDKSELQCWQDETLGAQLELLEALMLMRSPYPWNPAEPQAQKYFEALEMELMAQEEAASVLAEEYAPGWLERLEKLSRLVNWDAVPSAMAPPSSRFALQESLRRKFGAVPLSWLDDIARCALELWQLPDLEQAKLSAAEQLVYCVLPLFPNWAEEDLQVLARPFAYAMRGGELFIGGGALANIQVENWQGLSEIEKARVSLAIAHYALNLDLNPE</sequence>
<comment type="caution">
    <text evidence="1">The sequence shown here is derived from an EMBL/GenBank/DDBJ whole genome shotgun (WGS) entry which is preliminary data.</text>
</comment>
<evidence type="ECO:0000313" key="1">
    <source>
        <dbReference type="EMBL" id="HGG00211.1"/>
    </source>
</evidence>
<dbReference type="AlphaFoldDB" id="A0A7C3VP05"/>
<proteinExistence type="predicted"/>